<reference evidence="1 2" key="1">
    <citation type="submission" date="2017-12" db="EMBL/GenBank/DDBJ databases">
        <title>Isolation and characterization of estrogens degradatiion strain Microbacterium hominis SJTG1.</title>
        <authorList>
            <person name="Xiong W."/>
            <person name="Yin C."/>
            <person name="Zheng D."/>
            <person name="Liang R."/>
        </authorList>
    </citation>
    <scope>NUCLEOTIDE SEQUENCE [LARGE SCALE GENOMIC DNA]</scope>
    <source>
        <strain evidence="1 2">SJTG1</strain>
    </source>
</reference>
<dbReference type="KEGG" id="mhos:CXR34_16940"/>
<sequence length="202" mass="21355">MPVLRRGARRLIIAAGAVLAIGALTTAAAFVDLADVRVALDGTRTTFDIRTAGSDATGWEPSPSDWQQGNPDAYEVALHSGATLAPGGVLVLRVAVQNNSPALAGTLSLDIVDPQPRGQEIDPTTGRYVELFDQLVFTVKQGSTVLFDHVPATALTTYVWSAALASGDDMVLDVQIDLPPSVDNRWQGASTAVQFHFEAENS</sequence>
<name>A0A2K9DYN9_9MICO</name>
<protein>
    <recommendedName>
        <fullName evidence="3">Alternate-type signal peptide domain-containing protein</fullName>
    </recommendedName>
</protein>
<dbReference type="RefSeq" id="WP_101307087.1">
    <property type="nucleotide sequence ID" value="NZ_CP025299.1"/>
</dbReference>
<dbReference type="EMBL" id="CP025299">
    <property type="protein sequence ID" value="AUG30984.1"/>
    <property type="molecule type" value="Genomic_DNA"/>
</dbReference>
<evidence type="ECO:0008006" key="3">
    <source>
        <dbReference type="Google" id="ProtNLM"/>
    </source>
</evidence>
<evidence type="ECO:0000313" key="1">
    <source>
        <dbReference type="EMBL" id="AUG30984.1"/>
    </source>
</evidence>
<gene>
    <name evidence="1" type="ORF">CXR34_16940</name>
</gene>
<organism evidence="1 2">
    <name type="scientific">Microbacterium hominis</name>
    <dbReference type="NCBI Taxonomy" id="162426"/>
    <lineage>
        <taxon>Bacteria</taxon>
        <taxon>Bacillati</taxon>
        <taxon>Actinomycetota</taxon>
        <taxon>Actinomycetes</taxon>
        <taxon>Micrococcales</taxon>
        <taxon>Microbacteriaceae</taxon>
        <taxon>Microbacterium</taxon>
    </lineage>
</organism>
<evidence type="ECO:0000313" key="2">
    <source>
        <dbReference type="Proteomes" id="UP000233276"/>
    </source>
</evidence>
<dbReference type="AlphaFoldDB" id="A0A2K9DYN9"/>
<accession>A0A2K9DYN9</accession>
<proteinExistence type="predicted"/>
<dbReference type="Proteomes" id="UP000233276">
    <property type="component" value="Chromosome"/>
</dbReference>